<dbReference type="Proteomes" id="UP000287972">
    <property type="component" value="Unassembled WGS sequence"/>
</dbReference>
<evidence type="ECO:0000313" key="2">
    <source>
        <dbReference type="EMBL" id="RSL86744.1"/>
    </source>
</evidence>
<evidence type="ECO:0000256" key="1">
    <source>
        <dbReference type="SAM" id="Phobius"/>
    </source>
</evidence>
<dbReference type="GO" id="GO:0004497">
    <property type="term" value="F:monooxygenase activity"/>
    <property type="evidence" value="ECO:0007669"/>
    <property type="project" value="InterPro"/>
</dbReference>
<dbReference type="EMBL" id="NKCL01000039">
    <property type="protein sequence ID" value="RSL86744.1"/>
    <property type="molecule type" value="Genomic_DNA"/>
</dbReference>
<dbReference type="InterPro" id="IPR036396">
    <property type="entry name" value="Cyt_P450_sf"/>
</dbReference>
<comment type="caution">
    <text evidence="2">The sequence shown here is derived from an EMBL/GenBank/DDBJ whole genome shotgun (WGS) entry which is preliminary data.</text>
</comment>
<dbReference type="GO" id="GO:0005506">
    <property type="term" value="F:iron ion binding"/>
    <property type="evidence" value="ECO:0007669"/>
    <property type="project" value="InterPro"/>
</dbReference>
<proteinExistence type="predicted"/>
<feature type="transmembrane region" description="Helical" evidence="1">
    <location>
        <begin position="6"/>
        <end position="29"/>
    </location>
</feature>
<keyword evidence="1" id="KW-0812">Transmembrane</keyword>
<keyword evidence="1" id="KW-1133">Transmembrane helix</keyword>
<dbReference type="AlphaFoldDB" id="A0A428SAE8"/>
<reference evidence="2 3" key="1">
    <citation type="submission" date="2017-06" db="EMBL/GenBank/DDBJ databases">
        <title>Comparative genomic analysis of Ambrosia Fusariam Clade fungi.</title>
        <authorList>
            <person name="Stajich J.E."/>
            <person name="Carrillo J."/>
            <person name="Kijimoto T."/>
            <person name="Eskalen A."/>
            <person name="O'Donnell K."/>
            <person name="Kasson M."/>
        </authorList>
    </citation>
    <scope>NUCLEOTIDE SEQUENCE [LARGE SCALE GENOMIC DNA]</scope>
    <source>
        <strain evidence="2 3">NRRL62606</strain>
    </source>
</reference>
<protein>
    <submittedName>
        <fullName evidence="2">Uncharacterized protein</fullName>
    </submittedName>
</protein>
<sequence length="116" mass="13209">MMIFNAQWTTSVVILGATVVSALIIKWFFQALTSPLNQYPGPFFAKWTNLWRFFVVRAGNSHITIRRLHQEYGPIVRLGPDILDLDYPELIKTLYGTDGKYLKVSSLSPTTDSIDD</sequence>
<keyword evidence="1" id="KW-0472">Membrane</keyword>
<evidence type="ECO:0000313" key="3">
    <source>
        <dbReference type="Proteomes" id="UP000287972"/>
    </source>
</evidence>
<dbReference type="SUPFAM" id="SSF48264">
    <property type="entry name" value="Cytochrome P450"/>
    <property type="match status" value="1"/>
</dbReference>
<dbReference type="GO" id="GO:0020037">
    <property type="term" value="F:heme binding"/>
    <property type="evidence" value="ECO:0007669"/>
    <property type="project" value="InterPro"/>
</dbReference>
<organism evidence="2 3">
    <name type="scientific">Fusarium floridanum</name>
    <dbReference type="NCBI Taxonomy" id="1325733"/>
    <lineage>
        <taxon>Eukaryota</taxon>
        <taxon>Fungi</taxon>
        <taxon>Dikarya</taxon>
        <taxon>Ascomycota</taxon>
        <taxon>Pezizomycotina</taxon>
        <taxon>Sordariomycetes</taxon>
        <taxon>Hypocreomycetidae</taxon>
        <taxon>Hypocreales</taxon>
        <taxon>Nectriaceae</taxon>
        <taxon>Fusarium</taxon>
        <taxon>Fusarium solani species complex</taxon>
    </lineage>
</organism>
<dbReference type="GO" id="GO:0016705">
    <property type="term" value="F:oxidoreductase activity, acting on paired donors, with incorporation or reduction of molecular oxygen"/>
    <property type="evidence" value="ECO:0007669"/>
    <property type="project" value="InterPro"/>
</dbReference>
<keyword evidence="3" id="KW-1185">Reference proteome</keyword>
<dbReference type="Gene3D" id="1.10.630.10">
    <property type="entry name" value="Cytochrome P450"/>
    <property type="match status" value="1"/>
</dbReference>
<gene>
    <name evidence="2" type="ORF">CEP51_002685</name>
</gene>
<accession>A0A428SAE8</accession>
<name>A0A428SAE8_9HYPO</name>